<dbReference type="AlphaFoldDB" id="A0A1I7YWH7"/>
<evidence type="ECO:0000313" key="2">
    <source>
        <dbReference type="WBParaSite" id="L893_g20460.t1"/>
    </source>
</evidence>
<dbReference type="Proteomes" id="UP000095287">
    <property type="component" value="Unplaced"/>
</dbReference>
<sequence length="99" mass="11075">MRHAYSTTRKGPTHNAVSYSSHFLLVALSDAGFVGSCGLSLDHTSQKTDKKIDFNLLKLIKILGRPRRAICFPPRDVIARLKGDHLRQPRSLVFNLCTV</sequence>
<name>A0A1I7YWH7_9BILA</name>
<dbReference type="WBParaSite" id="L893_g20460.t1">
    <property type="protein sequence ID" value="L893_g20460.t1"/>
    <property type="gene ID" value="L893_g20460"/>
</dbReference>
<organism evidence="1 2">
    <name type="scientific">Steinernema glaseri</name>
    <dbReference type="NCBI Taxonomy" id="37863"/>
    <lineage>
        <taxon>Eukaryota</taxon>
        <taxon>Metazoa</taxon>
        <taxon>Ecdysozoa</taxon>
        <taxon>Nematoda</taxon>
        <taxon>Chromadorea</taxon>
        <taxon>Rhabditida</taxon>
        <taxon>Tylenchina</taxon>
        <taxon>Panagrolaimomorpha</taxon>
        <taxon>Strongyloidoidea</taxon>
        <taxon>Steinernematidae</taxon>
        <taxon>Steinernema</taxon>
    </lineage>
</organism>
<proteinExistence type="predicted"/>
<keyword evidence="1" id="KW-1185">Reference proteome</keyword>
<evidence type="ECO:0000313" key="1">
    <source>
        <dbReference type="Proteomes" id="UP000095287"/>
    </source>
</evidence>
<protein>
    <submittedName>
        <fullName evidence="2">Transposase</fullName>
    </submittedName>
</protein>
<accession>A0A1I7YWH7</accession>
<reference evidence="2" key="1">
    <citation type="submission" date="2016-11" db="UniProtKB">
        <authorList>
            <consortium name="WormBaseParasite"/>
        </authorList>
    </citation>
    <scope>IDENTIFICATION</scope>
</reference>